<dbReference type="STRING" id="1664694.A0A0N0NR79"/>
<evidence type="ECO:0000256" key="2">
    <source>
        <dbReference type="SAM" id="MobiDB-lite"/>
    </source>
</evidence>
<comment type="caution">
    <text evidence="4">The sequence shown here is derived from an EMBL/GenBank/DDBJ whole genome shotgun (WGS) entry which is preliminary data.</text>
</comment>
<dbReference type="Pfam" id="PF00076">
    <property type="entry name" value="RRM_1"/>
    <property type="match status" value="1"/>
</dbReference>
<reference evidence="4 5" key="1">
    <citation type="submission" date="2015-06" db="EMBL/GenBank/DDBJ databases">
        <title>Draft genome of the ant-associated black yeast Phialophora attae CBS 131958.</title>
        <authorList>
            <person name="Moreno L.F."/>
            <person name="Stielow B.J."/>
            <person name="de Hoog S."/>
            <person name="Vicente V.A."/>
            <person name="Weiss V.A."/>
            <person name="de Vries M."/>
            <person name="Cruz L.M."/>
            <person name="Souza E.M."/>
        </authorList>
    </citation>
    <scope>NUCLEOTIDE SEQUENCE [LARGE SCALE GENOMIC DNA]</scope>
    <source>
        <strain evidence="4 5">CBS 131958</strain>
    </source>
</reference>
<feature type="compositionally biased region" description="Pro residues" evidence="2">
    <location>
        <begin position="1"/>
        <end position="10"/>
    </location>
</feature>
<feature type="domain" description="RRM" evidence="3">
    <location>
        <begin position="316"/>
        <end position="387"/>
    </location>
</feature>
<feature type="compositionally biased region" description="Basic residues" evidence="2">
    <location>
        <begin position="406"/>
        <end position="415"/>
    </location>
</feature>
<protein>
    <submittedName>
        <fullName evidence="4">Putative RNA-binding protein</fullName>
    </submittedName>
</protein>
<dbReference type="VEuPathDB" id="FungiDB:AB675_8788"/>
<feature type="region of interest" description="Disordered" evidence="2">
    <location>
        <begin position="159"/>
        <end position="185"/>
    </location>
</feature>
<feature type="compositionally biased region" description="Polar residues" evidence="2">
    <location>
        <begin position="38"/>
        <end position="54"/>
    </location>
</feature>
<feature type="region of interest" description="Disordered" evidence="2">
    <location>
        <begin position="380"/>
        <end position="487"/>
    </location>
</feature>
<dbReference type="AlphaFoldDB" id="A0A0N0NR79"/>
<keyword evidence="5" id="KW-1185">Reference proteome</keyword>
<organism evidence="4 5">
    <name type="scientific">Cyphellophora attinorum</name>
    <dbReference type="NCBI Taxonomy" id="1664694"/>
    <lineage>
        <taxon>Eukaryota</taxon>
        <taxon>Fungi</taxon>
        <taxon>Dikarya</taxon>
        <taxon>Ascomycota</taxon>
        <taxon>Pezizomycotina</taxon>
        <taxon>Eurotiomycetes</taxon>
        <taxon>Chaetothyriomycetidae</taxon>
        <taxon>Chaetothyriales</taxon>
        <taxon>Cyphellophoraceae</taxon>
        <taxon>Cyphellophora</taxon>
    </lineage>
</organism>
<dbReference type="InterPro" id="IPR035979">
    <property type="entry name" value="RBD_domain_sf"/>
</dbReference>
<dbReference type="InterPro" id="IPR012677">
    <property type="entry name" value="Nucleotide-bd_a/b_plait_sf"/>
</dbReference>
<dbReference type="RefSeq" id="XP_018004741.1">
    <property type="nucleotide sequence ID" value="XM_018149264.1"/>
</dbReference>
<dbReference type="GO" id="GO:0003723">
    <property type="term" value="F:RNA binding"/>
    <property type="evidence" value="ECO:0007669"/>
    <property type="project" value="UniProtKB-UniRule"/>
</dbReference>
<dbReference type="InterPro" id="IPR000504">
    <property type="entry name" value="RRM_dom"/>
</dbReference>
<feature type="compositionally biased region" description="Low complexity" evidence="2">
    <location>
        <begin position="648"/>
        <end position="672"/>
    </location>
</feature>
<dbReference type="OrthoDB" id="10044938at2759"/>
<accession>A0A0N0NR79</accession>
<feature type="compositionally biased region" description="Low complexity" evidence="2">
    <location>
        <begin position="630"/>
        <end position="640"/>
    </location>
</feature>
<dbReference type="SUPFAM" id="SSF54928">
    <property type="entry name" value="RNA-binding domain, RBD"/>
    <property type="match status" value="1"/>
</dbReference>
<dbReference type="EMBL" id="LFJN01000003">
    <property type="protein sequence ID" value="KPI44778.1"/>
    <property type="molecule type" value="Genomic_DNA"/>
</dbReference>
<dbReference type="Gene3D" id="3.30.70.330">
    <property type="match status" value="1"/>
</dbReference>
<feature type="compositionally biased region" description="Basic and acidic residues" evidence="2">
    <location>
        <begin position="417"/>
        <end position="454"/>
    </location>
</feature>
<dbReference type="Proteomes" id="UP000038010">
    <property type="component" value="Unassembled WGS sequence"/>
</dbReference>
<feature type="compositionally biased region" description="Low complexity" evidence="2">
    <location>
        <begin position="709"/>
        <end position="732"/>
    </location>
</feature>
<evidence type="ECO:0000313" key="5">
    <source>
        <dbReference type="Proteomes" id="UP000038010"/>
    </source>
</evidence>
<name>A0A0N0NR79_9EURO</name>
<dbReference type="SMART" id="SM00360">
    <property type="entry name" value="RRM"/>
    <property type="match status" value="1"/>
</dbReference>
<sequence length="762" mass="83782">MTAPPSPSNPPLEAQRFGRSQTPESPRPIHIAEPTNIPVLQNQMDPVFNDTATHNVPHDQPFASFTEPAQPTTNTQNDENDAVQDFFRAAEEESLRTLPLNPPNQAATEITASTLVNGSAPDLPANDAPAPVLNDHAAVLDPAAEHEELGQGIETTVSEAQEKTAPAEPDATQDKPGNDGGVDYQSLLDTISQSASTAPAAENLTTLTTTAPIVEHDQSTSSLPTIPGLPPKPPAIQLPADVTSYQIPESSLSATSAIDGPISQVDKLATTQSFVYEASPNAAAMYPAEGTSQPQFLEDERGFVTDGVWDRFPAGSRLFVGNLPSEKVTKRDLFHIFHRHGKLAQISIKQAYGFVQFLQASDCYKALEADQGVEIRGRKIHLEISKPQKNTRNNKQNDRAANNNNQHRRRSRSPARRVSDDRHDFRDRRDNYRRERSPSPRGYRRDSGRYDARSPPRAQMSVQTQPYPPVYPPVYQQPQQPYDEDAALPLPRRNPQDVPDVQLLILDQSVPQAFINCPRLPLQAVIKRQILEGVHAIVKLLQVNSISYKIPLQVFDRSSGASNVKFNEYVDLDLNVAGDIVVHTKRSQPSPLTPHPPTPAFNNAQYGQQPMQSPQQWSPQGQPHYPPQGQPQYQPQYQQRPPQPPYPYTQQQQQPQYGQPQTPTPQSAGSNAPNLQQLLANLSKPNEPQSAGPISAPVQGRPDLSGLLSNIAASQQNQQQQPYSAQISPQSYGTTPNSAQGYGPAAQNNVSNIMAQLARYQR</sequence>
<feature type="region of interest" description="Disordered" evidence="2">
    <location>
        <begin position="586"/>
        <end position="672"/>
    </location>
</feature>
<dbReference type="PANTHER" id="PTHR23295:SF6">
    <property type="entry name" value="NEOSIN, ISOFORM A"/>
    <property type="match status" value="1"/>
</dbReference>
<evidence type="ECO:0000313" key="4">
    <source>
        <dbReference type="EMBL" id="KPI44778.1"/>
    </source>
</evidence>
<feature type="compositionally biased region" description="Low complexity" evidence="2">
    <location>
        <begin position="605"/>
        <end position="623"/>
    </location>
</feature>
<evidence type="ECO:0000256" key="1">
    <source>
        <dbReference type="PROSITE-ProRule" id="PRU00176"/>
    </source>
</evidence>
<gene>
    <name evidence="4" type="ORF">AB675_8788</name>
</gene>
<dbReference type="GeneID" id="28741144"/>
<keyword evidence="1" id="KW-0694">RNA-binding</keyword>
<dbReference type="InterPro" id="IPR052600">
    <property type="entry name" value="Nuc_rcpt_coact/corep"/>
</dbReference>
<feature type="compositionally biased region" description="Polar residues" evidence="2">
    <location>
        <begin position="733"/>
        <end position="749"/>
    </location>
</feature>
<proteinExistence type="predicted"/>
<feature type="region of interest" description="Disordered" evidence="2">
    <location>
        <begin position="1"/>
        <end position="81"/>
    </location>
</feature>
<dbReference type="PANTHER" id="PTHR23295">
    <property type="entry name" value="NUCLEAR RECEPTOR COACTIVATOR 5-RELATED"/>
    <property type="match status" value="1"/>
</dbReference>
<feature type="compositionally biased region" description="Polar residues" evidence="2">
    <location>
        <begin position="67"/>
        <end position="77"/>
    </location>
</feature>
<feature type="region of interest" description="Disordered" evidence="2">
    <location>
        <begin position="684"/>
        <end position="749"/>
    </location>
</feature>
<dbReference type="PROSITE" id="PS50102">
    <property type="entry name" value="RRM"/>
    <property type="match status" value="1"/>
</dbReference>
<evidence type="ECO:0000259" key="3">
    <source>
        <dbReference type="PROSITE" id="PS50102"/>
    </source>
</evidence>